<feature type="domain" description="HipA N-terminal subdomain 1" evidence="5">
    <location>
        <begin position="16"/>
        <end position="117"/>
    </location>
</feature>
<keyword evidence="2" id="KW-0808">Transferase</keyword>
<evidence type="ECO:0000313" key="7">
    <source>
        <dbReference type="Proteomes" id="UP000266441"/>
    </source>
</evidence>
<gene>
    <name evidence="6" type="ORF">D1164_05710</name>
</gene>
<evidence type="ECO:0000256" key="3">
    <source>
        <dbReference type="ARBA" id="ARBA00022777"/>
    </source>
</evidence>
<accession>A0A399D425</accession>
<organism evidence="6 7">
    <name type="scientific">Mariniphaga sediminis</name>
    <dbReference type="NCBI Taxonomy" id="1628158"/>
    <lineage>
        <taxon>Bacteria</taxon>
        <taxon>Pseudomonadati</taxon>
        <taxon>Bacteroidota</taxon>
        <taxon>Bacteroidia</taxon>
        <taxon>Marinilabiliales</taxon>
        <taxon>Prolixibacteraceae</taxon>
        <taxon>Mariniphaga</taxon>
    </lineage>
</organism>
<dbReference type="PANTHER" id="PTHR37419">
    <property type="entry name" value="SERINE/THREONINE-PROTEIN KINASE TOXIN HIPA"/>
    <property type="match status" value="1"/>
</dbReference>
<keyword evidence="7" id="KW-1185">Reference proteome</keyword>
<evidence type="ECO:0000313" key="6">
    <source>
        <dbReference type="EMBL" id="RIH66399.1"/>
    </source>
</evidence>
<evidence type="ECO:0000256" key="1">
    <source>
        <dbReference type="ARBA" id="ARBA00010164"/>
    </source>
</evidence>
<dbReference type="OrthoDB" id="9805913at2"/>
<comment type="similarity">
    <text evidence="1">Belongs to the HipA Ser/Thr kinase family.</text>
</comment>
<dbReference type="Pfam" id="PF13657">
    <property type="entry name" value="Couple_hipA"/>
    <property type="match status" value="1"/>
</dbReference>
<proteinExistence type="inferred from homology"/>
<dbReference type="GO" id="GO:0004674">
    <property type="term" value="F:protein serine/threonine kinase activity"/>
    <property type="evidence" value="ECO:0007669"/>
    <property type="project" value="TreeGrafter"/>
</dbReference>
<name>A0A399D425_9BACT</name>
<dbReference type="Proteomes" id="UP000266441">
    <property type="component" value="Unassembled WGS sequence"/>
</dbReference>
<sequence length="411" mass="45970">MKTINKLVVSLNIEGQKYEVGELVLSEQKIYFRYNTNFISSNLNLSPIKLPFNNEISTCQKEPFDGLFGVFNDSLPDGWGRLLLDRTLSSKGINISKITPLDRLAFVGSGGMGALIYQPEFEGATKLSSQIELDVVAKEMNQILQGNSSEIIEELFELGGSSGGARPKIFAAYNPGNEKIIHGKEELPSGFEHWIIKFPSSSDNPEIAKIEYAYHKMATKAGIEMSVCKLFEGKSGKLYFGTKRFDRIGNMRLHVHSASGLMHDNFRASTMDYGHLMDCAFRLERHVNAYKKVLRLAAFNVFSHNCDDHSKNFSFLMNSSGEWQLAPAYDLTFSYSSFGFHSTMVAGESQTPGKKHLLKLANHFGLKDGEIIIDEVRSAVAEWSSIAKKYDINSETIKNIQLSLNNIEKSN</sequence>
<dbReference type="InterPro" id="IPR012893">
    <property type="entry name" value="HipA-like_C"/>
</dbReference>
<dbReference type="AlphaFoldDB" id="A0A399D425"/>
<dbReference type="Pfam" id="PF07804">
    <property type="entry name" value="HipA_C"/>
    <property type="match status" value="1"/>
</dbReference>
<comment type="caution">
    <text evidence="6">The sequence shown here is derived from an EMBL/GenBank/DDBJ whole genome shotgun (WGS) entry which is preliminary data.</text>
</comment>
<evidence type="ECO:0000256" key="2">
    <source>
        <dbReference type="ARBA" id="ARBA00022679"/>
    </source>
</evidence>
<evidence type="ECO:0000259" key="5">
    <source>
        <dbReference type="Pfam" id="PF13657"/>
    </source>
</evidence>
<dbReference type="RefSeq" id="WP_119348986.1">
    <property type="nucleotide sequence ID" value="NZ_QWET01000003.1"/>
</dbReference>
<dbReference type="EMBL" id="QWET01000003">
    <property type="protein sequence ID" value="RIH66399.1"/>
    <property type="molecule type" value="Genomic_DNA"/>
</dbReference>
<dbReference type="Gene3D" id="1.10.1070.20">
    <property type="match status" value="1"/>
</dbReference>
<reference evidence="6 7" key="1">
    <citation type="journal article" date="2015" name="Int. J. Syst. Evol. Microbiol.">
        <title>Mariniphaga sediminis sp. nov., isolated from coastal sediment.</title>
        <authorList>
            <person name="Wang F.Q."/>
            <person name="Shen Q.Y."/>
            <person name="Chen G.J."/>
            <person name="Du Z.J."/>
        </authorList>
    </citation>
    <scope>NUCLEOTIDE SEQUENCE [LARGE SCALE GENOMIC DNA]</scope>
    <source>
        <strain evidence="6 7">SY21</strain>
    </source>
</reference>
<keyword evidence="3" id="KW-0418">Kinase</keyword>
<feature type="domain" description="HipA-like C-terminal" evidence="4">
    <location>
        <begin position="161"/>
        <end position="383"/>
    </location>
</feature>
<dbReference type="InterPro" id="IPR052028">
    <property type="entry name" value="HipA_Ser/Thr_kinase"/>
</dbReference>
<dbReference type="PANTHER" id="PTHR37419:SF8">
    <property type="entry name" value="TOXIN YJJJ"/>
    <property type="match status" value="1"/>
</dbReference>
<protein>
    <submittedName>
        <fullName evidence="6">Type II toxin-antitoxin system HipA family toxin</fullName>
    </submittedName>
</protein>
<dbReference type="InterPro" id="IPR017508">
    <property type="entry name" value="HipA_N1"/>
</dbReference>
<evidence type="ECO:0000259" key="4">
    <source>
        <dbReference type="Pfam" id="PF07804"/>
    </source>
</evidence>
<dbReference type="GO" id="GO:0005829">
    <property type="term" value="C:cytosol"/>
    <property type="evidence" value="ECO:0007669"/>
    <property type="project" value="TreeGrafter"/>
</dbReference>